<proteinExistence type="predicted"/>
<dbReference type="Gene3D" id="3.40.50.300">
    <property type="entry name" value="P-loop containing nucleotide triphosphate hydrolases"/>
    <property type="match status" value="2"/>
</dbReference>
<dbReference type="AlphaFoldDB" id="A0A939ED08"/>
<comment type="caution">
    <text evidence="3">The sequence shown here is derived from an EMBL/GenBank/DDBJ whole genome shotgun (WGS) entry which is preliminary data.</text>
</comment>
<dbReference type="GO" id="GO:0005829">
    <property type="term" value="C:cytosol"/>
    <property type="evidence" value="ECO:0007669"/>
    <property type="project" value="TreeGrafter"/>
</dbReference>
<feature type="transmembrane region" description="Helical" evidence="1">
    <location>
        <begin position="735"/>
        <end position="754"/>
    </location>
</feature>
<dbReference type="CDD" id="cd18785">
    <property type="entry name" value="SF2_C"/>
    <property type="match status" value="1"/>
</dbReference>
<dbReference type="RefSeq" id="WP_207140475.1">
    <property type="nucleotide sequence ID" value="NZ_JAEKJZ010000001.1"/>
</dbReference>
<dbReference type="EMBL" id="JAEKJZ010000001">
    <property type="protein sequence ID" value="MBN9670910.1"/>
    <property type="molecule type" value="Genomic_DNA"/>
</dbReference>
<evidence type="ECO:0000256" key="1">
    <source>
        <dbReference type="SAM" id="Phobius"/>
    </source>
</evidence>
<feature type="domain" description="Helicase ATP-binding" evidence="2">
    <location>
        <begin position="29"/>
        <end position="201"/>
    </location>
</feature>
<gene>
    <name evidence="3" type="ORF">JF539_11235</name>
</gene>
<evidence type="ECO:0000259" key="2">
    <source>
        <dbReference type="PROSITE" id="PS51192"/>
    </source>
</evidence>
<dbReference type="PANTHER" id="PTHR47396">
    <property type="entry name" value="TYPE I RESTRICTION ENZYME ECOKI R PROTEIN"/>
    <property type="match status" value="1"/>
</dbReference>
<dbReference type="PROSITE" id="PS51192">
    <property type="entry name" value="HELICASE_ATP_BIND_1"/>
    <property type="match status" value="1"/>
</dbReference>
<dbReference type="Pfam" id="PF04851">
    <property type="entry name" value="ResIII"/>
    <property type="match status" value="1"/>
</dbReference>
<evidence type="ECO:0000313" key="4">
    <source>
        <dbReference type="Proteomes" id="UP000664096"/>
    </source>
</evidence>
<keyword evidence="1" id="KW-1133">Transmembrane helix</keyword>
<dbReference type="GO" id="GO:0016787">
    <property type="term" value="F:hydrolase activity"/>
    <property type="evidence" value="ECO:0007669"/>
    <property type="project" value="InterPro"/>
</dbReference>
<keyword evidence="3" id="KW-0347">Helicase</keyword>
<dbReference type="InterPro" id="IPR027417">
    <property type="entry name" value="P-loop_NTPase"/>
</dbReference>
<keyword evidence="1" id="KW-0472">Membrane</keyword>
<dbReference type="Proteomes" id="UP000664096">
    <property type="component" value="Unassembled WGS sequence"/>
</dbReference>
<protein>
    <submittedName>
        <fullName evidence="3">DEAD/DEAH box helicase family protein</fullName>
    </submittedName>
</protein>
<organism evidence="3 4">
    <name type="scientific">Roseibium aggregatum</name>
    <dbReference type="NCBI Taxonomy" id="187304"/>
    <lineage>
        <taxon>Bacteria</taxon>
        <taxon>Pseudomonadati</taxon>
        <taxon>Pseudomonadota</taxon>
        <taxon>Alphaproteobacteria</taxon>
        <taxon>Hyphomicrobiales</taxon>
        <taxon>Stappiaceae</taxon>
        <taxon>Roseibium</taxon>
    </lineage>
</organism>
<dbReference type="SUPFAM" id="SSF52540">
    <property type="entry name" value="P-loop containing nucleoside triphosphate hydrolases"/>
    <property type="match status" value="2"/>
</dbReference>
<evidence type="ECO:0000313" key="3">
    <source>
        <dbReference type="EMBL" id="MBN9670910.1"/>
    </source>
</evidence>
<dbReference type="InterPro" id="IPR014001">
    <property type="entry name" value="Helicase_ATP-bd"/>
</dbReference>
<keyword evidence="1" id="KW-0812">Transmembrane</keyword>
<name>A0A939ED08_9HYPH</name>
<keyword evidence="3" id="KW-0547">Nucleotide-binding</keyword>
<dbReference type="InterPro" id="IPR006935">
    <property type="entry name" value="Helicase/UvrB_N"/>
</dbReference>
<reference evidence="3" key="1">
    <citation type="submission" date="2020-12" db="EMBL/GenBank/DDBJ databases">
        <title>Oil enriched cultivation method for isolating marine PHA-producing bacteria.</title>
        <authorList>
            <person name="Zheng W."/>
            <person name="Yu S."/>
            <person name="Huang Y."/>
        </authorList>
    </citation>
    <scope>NUCLEOTIDE SEQUENCE</scope>
    <source>
        <strain evidence="3">SY-2-12</strain>
    </source>
</reference>
<dbReference type="SMART" id="SM00487">
    <property type="entry name" value="DEXDc"/>
    <property type="match status" value="1"/>
</dbReference>
<keyword evidence="3" id="KW-0378">Hydrolase</keyword>
<keyword evidence="3" id="KW-0067">ATP-binding</keyword>
<dbReference type="GO" id="GO:0005524">
    <property type="term" value="F:ATP binding"/>
    <property type="evidence" value="ECO:0007669"/>
    <property type="project" value="InterPro"/>
</dbReference>
<dbReference type="GO" id="GO:0004386">
    <property type="term" value="F:helicase activity"/>
    <property type="evidence" value="ECO:0007669"/>
    <property type="project" value="UniProtKB-KW"/>
</dbReference>
<dbReference type="GO" id="GO:0003677">
    <property type="term" value="F:DNA binding"/>
    <property type="evidence" value="ECO:0007669"/>
    <property type="project" value="InterPro"/>
</dbReference>
<dbReference type="InterPro" id="IPR050742">
    <property type="entry name" value="Helicase_Restrict-Modif_Enz"/>
</dbReference>
<accession>A0A939ED08</accession>
<dbReference type="PANTHER" id="PTHR47396:SF1">
    <property type="entry name" value="ATP-DEPENDENT HELICASE IRC3-RELATED"/>
    <property type="match status" value="1"/>
</dbReference>
<sequence>MTLSFETILKSLAFKHDWRSYQKRVLQELERHMEDTQLHVVAAPGSGKTVLGLEVMRRLGRPAIVFAPSLAIRNQWKARLVELFLPEDADISWISFDVRNPGPLTIVTYQGFHAALSGDASSEDGEERDLSGLDLITRFKDQGVGTLVFDEAHHLRKDWQRSLVRLREALPACATTVSLTATPPYDTDASEWDSYEALCGPIDCEISVPELIKTGDLCPHQDLVCFSAPTDDETRFIDAFAENVNGFAYNLLNDERFLSNMARMPWFADPLQHEEEVFKNSGFFLAGLVFLKAAGRTLPAEALQLFGLEEEHVPALNRDFLERLVAGVLTGDGADWFDEKGCHQRLKTDLKAFGGIRGDRPMLANMDKIDRLLRNSLGKIQSIRSIVAAESSNLGAGLRMVILTDHIYRDLMPSPSQRVYEPVKIGVVPLFEVLREHGDYFYKVGVLTGSLVVLPVEAVPLYREAAAAKGIAEKDFSTRPLSHAPDYVEIELRGAFQHESVRLVTEVFERGGVTVLVGTQSLLGEGWDAPSINALVLASTVGSFMLSNQMRGRAIRTDPNAPRKTANIWHLACVTLPEPKGPLNSLDRIGGVKLPGGRPGYPRGALPEDLGQDRDLLVRRFKAFEGLSVSDPPFIETGLGRLGFENVSWTPEGLERINGATFARSADRVALAVRWESALYLDTPGARLRPMVTTRRPAQKWVYRHPLRSLSYSGLAALLPVAGMAVSGVSVTSAVVLTATALLGLGVAFLRGFNPLRTAALVFRNRNKTRNLSQIARVVLEALAATDQLESPLADLTPVVQKLHEDHLCSLEGAQPKERAVFLDCLAQLLGPIDNPKYILLRRARGLGKLLEDYHPVPDCLSGKKADAEVFARLWNGRVSDAVLVSARSREGRKVLLRARARAYASEEAAVAERLGRWQ</sequence>